<keyword evidence="2" id="KW-0963">Cytoplasm</keyword>
<dbReference type="Pfam" id="PF04358">
    <property type="entry name" value="DsrC"/>
    <property type="match status" value="1"/>
</dbReference>
<accession>A0ABV7ZX23</accession>
<protein>
    <recommendedName>
        <fullName evidence="3">Sulfurtransferase</fullName>
        <ecNumber evidence="3">2.8.1.-</ecNumber>
    </recommendedName>
</protein>
<keyword evidence="3" id="KW-0808">Transferase</keyword>
<dbReference type="InterPro" id="IPR042072">
    <property type="entry name" value="DsrC-like_C"/>
</dbReference>
<dbReference type="InterPro" id="IPR025526">
    <property type="entry name" value="DsrC-like_dom_sf"/>
</dbReference>
<proteinExistence type="inferred from homology"/>
<organism evidence="4 5">
    <name type="scientific">Saccharospirillum mangrovi</name>
    <dbReference type="NCBI Taxonomy" id="2161747"/>
    <lineage>
        <taxon>Bacteria</taxon>
        <taxon>Pseudomonadati</taxon>
        <taxon>Pseudomonadota</taxon>
        <taxon>Gammaproteobacteria</taxon>
        <taxon>Oceanospirillales</taxon>
        <taxon>Saccharospirillaceae</taxon>
        <taxon>Saccharospirillum</taxon>
    </lineage>
</organism>
<dbReference type="NCBIfam" id="TIGR03342">
    <property type="entry name" value="dsrC_tusE_dsvC"/>
    <property type="match status" value="1"/>
</dbReference>
<dbReference type="EC" id="2.8.1.-" evidence="3"/>
<dbReference type="Gene3D" id="1.10.10.370">
    <property type="entry name" value="DsrC-like protein, C-terminal domain"/>
    <property type="match status" value="1"/>
</dbReference>
<evidence type="ECO:0000256" key="3">
    <source>
        <dbReference type="PIRNR" id="PIRNR006223"/>
    </source>
</evidence>
<comment type="caution">
    <text evidence="4">The sequence shown here is derived from an EMBL/GenBank/DDBJ whole genome shotgun (WGS) entry which is preliminary data.</text>
</comment>
<reference evidence="5" key="1">
    <citation type="journal article" date="2019" name="Int. J. Syst. Evol. Microbiol.">
        <title>The Global Catalogue of Microorganisms (GCM) 10K type strain sequencing project: providing services to taxonomists for standard genome sequencing and annotation.</title>
        <authorList>
            <consortium name="The Broad Institute Genomics Platform"/>
            <consortium name="The Broad Institute Genome Sequencing Center for Infectious Disease"/>
            <person name="Wu L."/>
            <person name="Ma J."/>
        </authorList>
    </citation>
    <scope>NUCLEOTIDE SEQUENCE [LARGE SCALE GENOMIC DNA]</scope>
    <source>
        <strain evidence="5">IBRC 10765</strain>
    </source>
</reference>
<evidence type="ECO:0000313" key="5">
    <source>
        <dbReference type="Proteomes" id="UP001595617"/>
    </source>
</evidence>
<comment type="similarity">
    <text evidence="3">Belongs to the dsrC/tusE family.</text>
</comment>
<comment type="subcellular location">
    <subcellularLocation>
        <location evidence="1">Cytoplasm</location>
    </subcellularLocation>
</comment>
<comment type="function">
    <text evidence="3">Part of a sulfur-relay system.</text>
</comment>
<keyword evidence="5" id="KW-1185">Reference proteome</keyword>
<dbReference type="Proteomes" id="UP001595617">
    <property type="component" value="Unassembled WGS sequence"/>
</dbReference>
<gene>
    <name evidence="4" type="ORF">ACFOOG_09525</name>
</gene>
<dbReference type="PANTHER" id="PTHR37010:SF1">
    <property type="entry name" value="SULFURTRANSFERASE TUSE"/>
    <property type="match status" value="1"/>
</dbReference>
<dbReference type="PANTHER" id="PTHR37010">
    <property type="entry name" value="SULFURTRANSFERASE TUSE"/>
    <property type="match status" value="1"/>
</dbReference>
<name>A0ABV7ZX23_9GAMM</name>
<evidence type="ECO:0000313" key="4">
    <source>
        <dbReference type="EMBL" id="MFC3853068.1"/>
    </source>
</evidence>
<dbReference type="Gene3D" id="3.30.1420.10">
    <property type="match status" value="1"/>
</dbReference>
<dbReference type="PIRSF" id="PIRSF006223">
    <property type="entry name" value="DsrC_TusE"/>
    <property type="match status" value="1"/>
</dbReference>
<evidence type="ECO:0000256" key="1">
    <source>
        <dbReference type="ARBA" id="ARBA00004496"/>
    </source>
</evidence>
<dbReference type="InterPro" id="IPR007453">
    <property type="entry name" value="DsrC/TusE"/>
</dbReference>
<dbReference type="SUPFAM" id="SSF69721">
    <property type="entry name" value="DsrC, the gamma subunit of dissimilatory sulfite reductase"/>
    <property type="match status" value="1"/>
</dbReference>
<sequence length="118" mass="13067">MTDDMKQSMSYNVNGRILATDDRGFLVNLDEWDAEVAAVIAGQLGITLTDAHWPILHLLRDLYIRFDLAPANRALVKVVKERLGEQQGNSIYLMQLFGGHAARDAAKIAGLPKPPHCL</sequence>
<dbReference type="InterPro" id="IPR043163">
    <property type="entry name" value="DsrC-like_N"/>
</dbReference>
<dbReference type="EMBL" id="JBHRYR010000003">
    <property type="protein sequence ID" value="MFC3853068.1"/>
    <property type="molecule type" value="Genomic_DNA"/>
</dbReference>
<dbReference type="RefSeq" id="WP_380695872.1">
    <property type="nucleotide sequence ID" value="NZ_JBHRYR010000003.1"/>
</dbReference>
<evidence type="ECO:0000256" key="2">
    <source>
        <dbReference type="ARBA" id="ARBA00022490"/>
    </source>
</evidence>